<reference evidence="1 2" key="1">
    <citation type="submission" date="2016-10" db="EMBL/GenBank/DDBJ databases">
        <authorList>
            <person name="de Groot N.N."/>
        </authorList>
    </citation>
    <scope>NUCLEOTIDE SEQUENCE [LARGE SCALE GENOMIC DNA]</scope>
    <source>
        <strain evidence="1 2">CGMCC 4.6858</strain>
    </source>
</reference>
<evidence type="ECO:0000313" key="2">
    <source>
        <dbReference type="Proteomes" id="UP000199034"/>
    </source>
</evidence>
<dbReference type="Proteomes" id="UP000199034">
    <property type="component" value="Unassembled WGS sequence"/>
</dbReference>
<proteinExistence type="predicted"/>
<keyword evidence="2" id="KW-1185">Reference proteome</keyword>
<dbReference type="SUPFAM" id="SSF54427">
    <property type="entry name" value="NTF2-like"/>
    <property type="match status" value="1"/>
</dbReference>
<dbReference type="RefSeq" id="WP_170866980.1">
    <property type="nucleotide sequence ID" value="NZ_FMZM01000004.1"/>
</dbReference>
<accession>A0A1G6PPV8</accession>
<dbReference type="Pfam" id="PF13577">
    <property type="entry name" value="SnoaL_4"/>
    <property type="match status" value="1"/>
</dbReference>
<dbReference type="AlphaFoldDB" id="A0A1G6PPV8"/>
<name>A0A1G6PPV8_9ACTN</name>
<evidence type="ECO:0000313" key="1">
    <source>
        <dbReference type="EMBL" id="SDC81405.1"/>
    </source>
</evidence>
<dbReference type="InterPro" id="IPR037401">
    <property type="entry name" value="SnoaL-like"/>
</dbReference>
<dbReference type="STRING" id="1045774.SAMN05421872_10478"/>
<organism evidence="1 2">
    <name type="scientific">Nocardioides lianchengensis</name>
    <dbReference type="NCBI Taxonomy" id="1045774"/>
    <lineage>
        <taxon>Bacteria</taxon>
        <taxon>Bacillati</taxon>
        <taxon>Actinomycetota</taxon>
        <taxon>Actinomycetes</taxon>
        <taxon>Propionibacteriales</taxon>
        <taxon>Nocardioidaceae</taxon>
        <taxon>Nocardioides</taxon>
    </lineage>
</organism>
<gene>
    <name evidence="1" type="ORF">SAMN05421872_10478</name>
</gene>
<protein>
    <submittedName>
        <fullName evidence="1">SnoaL-like domain-containing protein</fullName>
    </submittedName>
</protein>
<dbReference type="Gene3D" id="3.10.450.50">
    <property type="match status" value="1"/>
</dbReference>
<sequence>MSPEDTLALHDLVHRYAAYVDDRDLDRAAALFTLDGVLVPARREPVAGRPAVRKALGALERVRRTAHEIGGIVLDRTGPHAVTGRVTAVAHHVDEGTDHVWHLVYRDEYRRIAGHWFFARRELDLRFTEERQVGR</sequence>
<dbReference type="EMBL" id="FMZM01000004">
    <property type="protein sequence ID" value="SDC81405.1"/>
    <property type="molecule type" value="Genomic_DNA"/>
</dbReference>
<dbReference type="CDD" id="cd00531">
    <property type="entry name" value="NTF2_like"/>
    <property type="match status" value="1"/>
</dbReference>
<dbReference type="InterPro" id="IPR032710">
    <property type="entry name" value="NTF2-like_dom_sf"/>
</dbReference>